<dbReference type="Proteomes" id="UP000295726">
    <property type="component" value="Unassembled WGS sequence"/>
</dbReference>
<keyword evidence="3" id="KW-1185">Reference proteome</keyword>
<keyword evidence="1" id="KW-0732">Signal</keyword>
<dbReference type="PANTHER" id="PTHR35271:SF1">
    <property type="entry name" value="ABC TRANSPORTER, SUBSTRATE-BINDING LIPOPROTEIN"/>
    <property type="match status" value="1"/>
</dbReference>
<organism evidence="2 3">
    <name type="scientific">Muricomes intestini</name>
    <dbReference type="NCBI Taxonomy" id="1796634"/>
    <lineage>
        <taxon>Bacteria</taxon>
        <taxon>Bacillati</taxon>
        <taxon>Bacillota</taxon>
        <taxon>Clostridia</taxon>
        <taxon>Lachnospirales</taxon>
        <taxon>Lachnospiraceae</taxon>
        <taxon>Muricomes</taxon>
    </lineage>
</organism>
<comment type="caution">
    <text evidence="2">The sequence shown here is derived from an EMBL/GenBank/DDBJ whole genome shotgun (WGS) entry which is preliminary data.</text>
</comment>
<accession>A0A4V6NYV2</accession>
<dbReference type="InterPro" id="IPR007487">
    <property type="entry name" value="ABC_transpt-TYRBP-like"/>
</dbReference>
<evidence type="ECO:0000313" key="3">
    <source>
        <dbReference type="Proteomes" id="UP000295726"/>
    </source>
</evidence>
<dbReference type="OrthoDB" id="9776955at2"/>
<dbReference type="PROSITE" id="PS51257">
    <property type="entry name" value="PROKAR_LIPOPROTEIN"/>
    <property type="match status" value="1"/>
</dbReference>
<dbReference type="EMBL" id="SLZZ01000012">
    <property type="protein sequence ID" value="TCS78252.1"/>
    <property type="molecule type" value="Genomic_DNA"/>
</dbReference>
<dbReference type="AlphaFoldDB" id="A0A4V6NYV2"/>
<feature type="chain" id="PRO_5038830538" evidence="1">
    <location>
        <begin position="20"/>
        <end position="339"/>
    </location>
</feature>
<dbReference type="SUPFAM" id="SSF53822">
    <property type="entry name" value="Periplasmic binding protein-like I"/>
    <property type="match status" value="2"/>
</dbReference>
<dbReference type="InterPro" id="IPR028082">
    <property type="entry name" value="Peripla_BP_I"/>
</dbReference>
<reference evidence="2 3" key="1">
    <citation type="submission" date="2019-03" db="EMBL/GenBank/DDBJ databases">
        <title>Genomic Encyclopedia of Type Strains, Phase IV (KMG-IV): sequencing the most valuable type-strain genomes for metagenomic binning, comparative biology and taxonomic classification.</title>
        <authorList>
            <person name="Goeker M."/>
        </authorList>
    </citation>
    <scope>NUCLEOTIDE SEQUENCE [LARGE SCALE GENOMIC DNA]</scope>
    <source>
        <strain evidence="2 3">DSM 29489</strain>
    </source>
</reference>
<evidence type="ECO:0000313" key="2">
    <source>
        <dbReference type="EMBL" id="TCS78252.1"/>
    </source>
</evidence>
<dbReference type="Pfam" id="PF04392">
    <property type="entry name" value="ABC_sub_bind"/>
    <property type="match status" value="1"/>
</dbReference>
<dbReference type="Gene3D" id="3.40.50.2300">
    <property type="match status" value="2"/>
</dbReference>
<sequence>MKKKVLAVVLAAVMAMGLAACGSREDAKESKTGDEKTYTVGISQFAEHGSLDNCREGFIEGLKESGFEEGKNLKVEVKNAAADQGTAKQISDAFVSDKADLICGIATPSAQAAYNSAMNTDIPVIFTAVTDPKAAKLANEDGTPAGEVTGTSDELPIKKQLEMIHKVLPDAKKVGILYTTSEVNSVSAIKTYEKLAGDYGITIVTKGVSQTADISLAADEILSEVDCLTNLTDNTVVNSLATILDKANEKKIPVFASEVEQVKLGCVAAEGIDYIALGKQTGKMAAEVLKGEKKASEMKYETISEPGLYVNTKAAKDLGITLDEEFVKSAVESFDSISK</sequence>
<dbReference type="CDD" id="cd06325">
    <property type="entry name" value="PBP1_ABC_unchar_transporter"/>
    <property type="match status" value="1"/>
</dbReference>
<evidence type="ECO:0000256" key="1">
    <source>
        <dbReference type="SAM" id="SignalP"/>
    </source>
</evidence>
<protein>
    <submittedName>
        <fullName evidence="2">Putative ABC transport system substrate-binding protein</fullName>
    </submittedName>
</protein>
<gene>
    <name evidence="2" type="ORF">EDD59_11210</name>
</gene>
<proteinExistence type="predicted"/>
<dbReference type="PANTHER" id="PTHR35271">
    <property type="entry name" value="ABC TRANSPORTER, SUBSTRATE-BINDING LIPOPROTEIN-RELATED"/>
    <property type="match status" value="1"/>
</dbReference>
<dbReference type="RefSeq" id="WP_132381367.1">
    <property type="nucleotide sequence ID" value="NZ_SLZZ01000012.1"/>
</dbReference>
<name>A0A4V6NYV2_9FIRM</name>
<feature type="signal peptide" evidence="1">
    <location>
        <begin position="1"/>
        <end position="19"/>
    </location>
</feature>